<dbReference type="AlphaFoldDB" id="C4JY57"/>
<dbReference type="Proteomes" id="UP000002058">
    <property type="component" value="Unassembled WGS sequence"/>
</dbReference>
<dbReference type="RefSeq" id="XP_002582335.1">
    <property type="nucleotide sequence ID" value="XM_002582289.1"/>
</dbReference>
<dbReference type="EMBL" id="CH476619">
    <property type="protein sequence ID" value="EEP82243.1"/>
    <property type="molecule type" value="Genomic_DNA"/>
</dbReference>
<keyword evidence="2" id="KW-1185">Reference proteome</keyword>
<reference evidence="2" key="1">
    <citation type="journal article" date="2009" name="Genome Res.">
        <title>Comparative genomic analyses of the human fungal pathogens Coccidioides and their relatives.</title>
        <authorList>
            <person name="Sharpton T.J."/>
            <person name="Stajich J.E."/>
            <person name="Rounsley S.D."/>
            <person name="Gardner M.J."/>
            <person name="Wortman J.R."/>
            <person name="Jordar V.S."/>
            <person name="Maiti R."/>
            <person name="Kodira C.D."/>
            <person name="Neafsey D.E."/>
            <person name="Zeng Q."/>
            <person name="Hung C.-Y."/>
            <person name="McMahan C."/>
            <person name="Muszewska A."/>
            <person name="Grynberg M."/>
            <person name="Mandel M.A."/>
            <person name="Kellner E.M."/>
            <person name="Barker B.M."/>
            <person name="Galgiani J.N."/>
            <person name="Orbach M.J."/>
            <person name="Kirkland T.N."/>
            <person name="Cole G.T."/>
            <person name="Henn M.R."/>
            <person name="Birren B.W."/>
            <person name="Taylor J.W."/>
        </authorList>
    </citation>
    <scope>NUCLEOTIDE SEQUENCE [LARGE SCALE GENOMIC DNA]</scope>
    <source>
        <strain evidence="2">UAMH 1704</strain>
    </source>
</reference>
<organism evidence="1 2">
    <name type="scientific">Uncinocarpus reesii (strain UAMH 1704)</name>
    <dbReference type="NCBI Taxonomy" id="336963"/>
    <lineage>
        <taxon>Eukaryota</taxon>
        <taxon>Fungi</taxon>
        <taxon>Dikarya</taxon>
        <taxon>Ascomycota</taxon>
        <taxon>Pezizomycotina</taxon>
        <taxon>Eurotiomycetes</taxon>
        <taxon>Eurotiomycetidae</taxon>
        <taxon>Onygenales</taxon>
        <taxon>Onygenaceae</taxon>
        <taxon>Uncinocarpus</taxon>
    </lineage>
</organism>
<dbReference type="OMA" id="DLAMMGT"/>
<dbReference type="GeneID" id="8444552"/>
<proteinExistence type="predicted"/>
<accession>C4JY57</accession>
<protein>
    <submittedName>
        <fullName evidence="1">Uncharacterized protein</fullName>
    </submittedName>
</protein>
<dbReference type="VEuPathDB" id="FungiDB:UREG_07108"/>
<evidence type="ECO:0000313" key="1">
    <source>
        <dbReference type="EMBL" id="EEP82243.1"/>
    </source>
</evidence>
<name>C4JY57_UNCRE</name>
<dbReference type="InParanoid" id="C4JY57"/>
<gene>
    <name evidence="1" type="ORF">UREG_07108</name>
</gene>
<sequence>MVCGANCLCRCKACNCLKGYECACYNNPNWCECMQCGKGDAHCRDSNNNQASQALLKASASATDHLLDRALRAAWKTPDFMPEETDFAVKYEKIFANLQEACADRFLAEFGYELAGERTQPPQGTPGPVFESFIGCNTPSPENISNYIKRAITKDIPLPDSTKDAATASLVSFISSSLVPGMEDFVLNKYEQSFPVPSEQNADGVLNVHVVTAYYDMELPEHEPNPTRFFFLFFCGLGVVVEN</sequence>
<dbReference type="eggNOG" id="ENOG502T54T">
    <property type="taxonomic scope" value="Eukaryota"/>
</dbReference>
<dbReference type="HOGENOM" id="CLU_1143276_0_0_1"/>
<evidence type="ECO:0000313" key="2">
    <source>
        <dbReference type="Proteomes" id="UP000002058"/>
    </source>
</evidence>
<dbReference type="KEGG" id="ure:UREG_07108"/>